<reference evidence="1" key="2">
    <citation type="submission" date="2020-09" db="EMBL/GenBank/DDBJ databases">
        <authorList>
            <person name="Sun Q."/>
            <person name="Ohkuma M."/>
        </authorList>
    </citation>
    <scope>NUCLEOTIDE SEQUENCE</scope>
    <source>
        <strain evidence="1">JCM 4059</strain>
    </source>
</reference>
<proteinExistence type="predicted"/>
<gene>
    <name evidence="1" type="ORF">GCM10010218_00260</name>
</gene>
<dbReference type="EMBL" id="BNBD01000001">
    <property type="protein sequence ID" value="GHF23788.1"/>
    <property type="molecule type" value="Genomic_DNA"/>
</dbReference>
<organism evidence="1 2">
    <name type="scientific">Streptomyces mashuensis</name>
    <dbReference type="NCBI Taxonomy" id="33904"/>
    <lineage>
        <taxon>Bacteria</taxon>
        <taxon>Bacillati</taxon>
        <taxon>Actinomycetota</taxon>
        <taxon>Actinomycetes</taxon>
        <taxon>Kitasatosporales</taxon>
        <taxon>Streptomycetaceae</taxon>
        <taxon>Streptomyces</taxon>
    </lineage>
</organism>
<dbReference type="Proteomes" id="UP000638313">
    <property type="component" value="Unassembled WGS sequence"/>
</dbReference>
<name>A0A919E8K1_9ACTN</name>
<evidence type="ECO:0000313" key="1">
    <source>
        <dbReference type="EMBL" id="GHF23788.1"/>
    </source>
</evidence>
<protein>
    <submittedName>
        <fullName evidence="1">Uncharacterized protein</fullName>
    </submittedName>
</protein>
<evidence type="ECO:0000313" key="2">
    <source>
        <dbReference type="Proteomes" id="UP000638313"/>
    </source>
</evidence>
<accession>A0A919E8K1</accession>
<reference evidence="1" key="1">
    <citation type="journal article" date="2014" name="Int. J. Syst. Evol. Microbiol.">
        <title>Complete genome sequence of Corynebacterium casei LMG S-19264T (=DSM 44701T), isolated from a smear-ripened cheese.</title>
        <authorList>
            <consortium name="US DOE Joint Genome Institute (JGI-PGF)"/>
            <person name="Walter F."/>
            <person name="Albersmeier A."/>
            <person name="Kalinowski J."/>
            <person name="Ruckert C."/>
        </authorList>
    </citation>
    <scope>NUCLEOTIDE SEQUENCE</scope>
    <source>
        <strain evidence="1">JCM 4059</strain>
    </source>
</reference>
<comment type="caution">
    <text evidence="1">The sequence shown here is derived from an EMBL/GenBank/DDBJ whole genome shotgun (WGS) entry which is preliminary data.</text>
</comment>
<keyword evidence="2" id="KW-1185">Reference proteome</keyword>
<dbReference type="AlphaFoldDB" id="A0A919E8K1"/>
<sequence length="80" mass="8073">MSPLSSGLPDLPQAVAVAASASATTAAAAALRSFMEDIGHPLLLRMLLRTGVAYGAGVRGARAVRGVRAVRDVRAYAPGA</sequence>